<gene>
    <name evidence="1" type="ORF">CDEST_14666</name>
</gene>
<dbReference type="Proteomes" id="UP001322277">
    <property type="component" value="Chromosome 10"/>
</dbReference>
<dbReference type="KEGG" id="cdet:87951166"/>
<sequence length="100" mass="10676">MLGQLLEGAASANARDARPLTFPATALCAVRYVPYSSSRPSADLNALCLSLRTSSWSNNSAGKNLASPDLNVTVDNKPKEHTTDVSDVLHLVLRRNVAVI</sequence>
<dbReference type="EMBL" id="CP137314">
    <property type="protein sequence ID" value="WQF89652.1"/>
    <property type="molecule type" value="Genomic_DNA"/>
</dbReference>
<organism evidence="1 2">
    <name type="scientific">Colletotrichum destructivum</name>
    <dbReference type="NCBI Taxonomy" id="34406"/>
    <lineage>
        <taxon>Eukaryota</taxon>
        <taxon>Fungi</taxon>
        <taxon>Dikarya</taxon>
        <taxon>Ascomycota</taxon>
        <taxon>Pezizomycotina</taxon>
        <taxon>Sordariomycetes</taxon>
        <taxon>Hypocreomycetidae</taxon>
        <taxon>Glomerellales</taxon>
        <taxon>Glomerellaceae</taxon>
        <taxon>Colletotrichum</taxon>
        <taxon>Colletotrichum destructivum species complex</taxon>
    </lineage>
</organism>
<dbReference type="RefSeq" id="XP_062786873.1">
    <property type="nucleotide sequence ID" value="XM_062930822.1"/>
</dbReference>
<evidence type="ECO:0000313" key="1">
    <source>
        <dbReference type="EMBL" id="WQF89652.1"/>
    </source>
</evidence>
<dbReference type="GeneID" id="87951166"/>
<proteinExistence type="predicted"/>
<name>A0AAX4J2L2_9PEZI</name>
<reference evidence="2" key="1">
    <citation type="journal article" date="2023" name="bioRxiv">
        <title>Complete genome of the Medicago anthracnose fungus, Colletotrichum destructivum, reveals a mini-chromosome-like region within a core chromosome.</title>
        <authorList>
            <person name="Lapalu N."/>
            <person name="Simon A."/>
            <person name="Lu A."/>
            <person name="Plaumann P.-L."/>
            <person name="Amselem J."/>
            <person name="Pigne S."/>
            <person name="Auger A."/>
            <person name="Koch C."/>
            <person name="Dallery J.-F."/>
            <person name="O'Connell R.J."/>
        </authorList>
    </citation>
    <scope>NUCLEOTIDE SEQUENCE [LARGE SCALE GENOMIC DNA]</scope>
    <source>
        <strain evidence="2">CBS 520.97</strain>
    </source>
</reference>
<evidence type="ECO:0000313" key="2">
    <source>
        <dbReference type="Proteomes" id="UP001322277"/>
    </source>
</evidence>
<accession>A0AAX4J2L2</accession>
<protein>
    <submittedName>
        <fullName evidence="1">Uncharacterized protein</fullName>
    </submittedName>
</protein>
<keyword evidence="2" id="KW-1185">Reference proteome</keyword>
<dbReference type="AlphaFoldDB" id="A0AAX4J2L2"/>